<name>A0ABW2I4G7_9ACTN</name>
<dbReference type="RefSeq" id="WP_378977270.1">
    <property type="nucleotide sequence ID" value="NZ_JBHTBJ010000058.1"/>
</dbReference>
<evidence type="ECO:0000313" key="2">
    <source>
        <dbReference type="Proteomes" id="UP001596548"/>
    </source>
</evidence>
<dbReference type="EMBL" id="JBHTBJ010000058">
    <property type="protein sequence ID" value="MFC7279698.1"/>
    <property type="molecule type" value="Genomic_DNA"/>
</dbReference>
<organism evidence="1 2">
    <name type="scientific">Paractinoplanes rhizophilus</name>
    <dbReference type="NCBI Taxonomy" id="1416877"/>
    <lineage>
        <taxon>Bacteria</taxon>
        <taxon>Bacillati</taxon>
        <taxon>Actinomycetota</taxon>
        <taxon>Actinomycetes</taxon>
        <taxon>Micromonosporales</taxon>
        <taxon>Micromonosporaceae</taxon>
        <taxon>Paractinoplanes</taxon>
    </lineage>
</organism>
<evidence type="ECO:0000313" key="1">
    <source>
        <dbReference type="EMBL" id="MFC7279698.1"/>
    </source>
</evidence>
<keyword evidence="2" id="KW-1185">Reference proteome</keyword>
<comment type="caution">
    <text evidence="1">The sequence shown here is derived from an EMBL/GenBank/DDBJ whole genome shotgun (WGS) entry which is preliminary data.</text>
</comment>
<sequence>MIADVIRSGGWAQAGGNGAPHSLTVSMAPPRGTLVRAQAQLARTARYSYSDDPWSAYAFIREWCFGDVGQCVLADDPEFAPSYITVFDATRITFEVRVTGPLTYGMLIATLFIYG</sequence>
<proteinExistence type="predicted"/>
<accession>A0ABW2I4G7</accession>
<gene>
    <name evidence="1" type="ORF">ACFQS1_37555</name>
</gene>
<dbReference type="Proteomes" id="UP001596548">
    <property type="component" value="Unassembled WGS sequence"/>
</dbReference>
<protein>
    <submittedName>
        <fullName evidence="1">Uncharacterized protein</fullName>
    </submittedName>
</protein>
<reference evidence="2" key="1">
    <citation type="journal article" date="2019" name="Int. J. Syst. Evol. Microbiol.">
        <title>The Global Catalogue of Microorganisms (GCM) 10K type strain sequencing project: providing services to taxonomists for standard genome sequencing and annotation.</title>
        <authorList>
            <consortium name="The Broad Institute Genomics Platform"/>
            <consortium name="The Broad Institute Genome Sequencing Center for Infectious Disease"/>
            <person name="Wu L."/>
            <person name="Ma J."/>
        </authorList>
    </citation>
    <scope>NUCLEOTIDE SEQUENCE [LARGE SCALE GENOMIC DNA]</scope>
    <source>
        <strain evidence="2">XZYJT-10</strain>
    </source>
</reference>